<organism evidence="1 2">
    <name type="scientific">Natronorubrum bangense JCM 10635</name>
    <dbReference type="NCBI Taxonomy" id="1227500"/>
    <lineage>
        <taxon>Archaea</taxon>
        <taxon>Methanobacteriati</taxon>
        <taxon>Methanobacteriota</taxon>
        <taxon>Stenosarchaea group</taxon>
        <taxon>Halobacteria</taxon>
        <taxon>Halobacteriales</taxon>
        <taxon>Natrialbaceae</taxon>
        <taxon>Natronorubrum</taxon>
    </lineage>
</organism>
<proteinExistence type="predicted"/>
<dbReference type="EMBL" id="AOHY01000002">
    <property type="protein sequence ID" value="ELY52757.1"/>
    <property type="molecule type" value="Genomic_DNA"/>
</dbReference>
<gene>
    <name evidence="1" type="ORF">C494_00917</name>
</gene>
<dbReference type="AlphaFoldDB" id="L9WTK6"/>
<evidence type="ECO:0000313" key="2">
    <source>
        <dbReference type="Proteomes" id="UP000011690"/>
    </source>
</evidence>
<dbReference type="STRING" id="1227500.C494_00917"/>
<accession>L9WTK6</accession>
<dbReference type="Proteomes" id="UP000011690">
    <property type="component" value="Unassembled WGS sequence"/>
</dbReference>
<sequence>MKCETVSMTVVQQLVETFRTQALTLNPTQGQAVSPATSEPTTVVSAAISDGSELVDGFATLLESLEPHRERLSIRFSG</sequence>
<reference evidence="1 2" key="1">
    <citation type="journal article" date="2014" name="PLoS Genet.">
        <title>Phylogenetically driven sequencing of extremely halophilic archaea reveals strategies for static and dynamic osmo-response.</title>
        <authorList>
            <person name="Becker E.A."/>
            <person name="Seitzer P.M."/>
            <person name="Tritt A."/>
            <person name="Larsen D."/>
            <person name="Krusor M."/>
            <person name="Yao A.I."/>
            <person name="Wu D."/>
            <person name="Madern D."/>
            <person name="Eisen J.A."/>
            <person name="Darling A.E."/>
            <person name="Facciotti M.T."/>
        </authorList>
    </citation>
    <scope>NUCLEOTIDE SEQUENCE [LARGE SCALE GENOMIC DNA]</scope>
    <source>
        <strain evidence="1 2">JCM 10635</strain>
    </source>
</reference>
<comment type="caution">
    <text evidence="1">The sequence shown here is derived from an EMBL/GenBank/DDBJ whole genome shotgun (WGS) entry which is preliminary data.</text>
</comment>
<evidence type="ECO:0000313" key="1">
    <source>
        <dbReference type="EMBL" id="ELY52757.1"/>
    </source>
</evidence>
<protein>
    <submittedName>
        <fullName evidence="1">Uncharacterized protein</fullName>
    </submittedName>
</protein>
<keyword evidence="2" id="KW-1185">Reference proteome</keyword>
<name>L9WTK6_9EURY</name>